<dbReference type="GO" id="GO:0034040">
    <property type="term" value="F:ATPase-coupled lipid transmembrane transporter activity"/>
    <property type="evidence" value="ECO:0007669"/>
    <property type="project" value="TreeGrafter"/>
</dbReference>
<comment type="subcellular location">
    <subcellularLocation>
        <location evidence="1">Cell membrane</location>
        <topology evidence="1">Multi-pass membrane protein</topology>
    </subcellularLocation>
</comment>
<organism evidence="12 13">
    <name type="scientific">Mageeibacillus indolicus</name>
    <dbReference type="NCBI Taxonomy" id="884684"/>
    <lineage>
        <taxon>Bacteria</taxon>
        <taxon>Bacillati</taxon>
        <taxon>Bacillota</taxon>
        <taxon>Clostridia</taxon>
        <taxon>Eubacteriales</taxon>
        <taxon>Oscillospiraceae</taxon>
        <taxon>Mageeibacillus</taxon>
    </lineage>
</organism>
<dbReference type="InterPro" id="IPR003439">
    <property type="entry name" value="ABC_transporter-like_ATP-bd"/>
</dbReference>
<evidence type="ECO:0000256" key="6">
    <source>
        <dbReference type="ARBA" id="ARBA00022840"/>
    </source>
</evidence>
<dbReference type="Pfam" id="PF00005">
    <property type="entry name" value="ABC_tran"/>
    <property type="match status" value="1"/>
</dbReference>
<dbReference type="Gene3D" id="1.20.1560.10">
    <property type="entry name" value="ABC transporter type 1, transmembrane domain"/>
    <property type="match status" value="1"/>
</dbReference>
<dbReference type="AlphaFoldDB" id="A0A2J8AZV7"/>
<feature type="transmembrane region" description="Helical" evidence="9">
    <location>
        <begin position="273"/>
        <end position="297"/>
    </location>
</feature>
<evidence type="ECO:0000256" key="2">
    <source>
        <dbReference type="ARBA" id="ARBA00022448"/>
    </source>
</evidence>
<feature type="domain" description="ABC transmembrane type-1" evidence="11">
    <location>
        <begin position="20"/>
        <end position="303"/>
    </location>
</feature>
<dbReference type="InterPro" id="IPR039421">
    <property type="entry name" value="Type_1_exporter"/>
</dbReference>
<reference evidence="13" key="1">
    <citation type="submission" date="2017-04" db="EMBL/GenBank/DDBJ databases">
        <authorList>
            <person name="Bumgarner R.E."/>
            <person name="Fredricks D.N."/>
            <person name="Srinivasan S."/>
        </authorList>
    </citation>
    <scope>NUCLEOTIDE SEQUENCE [LARGE SCALE GENOMIC DNA]</scope>
    <source>
        <strain evidence="13">KA00405</strain>
    </source>
</reference>
<keyword evidence="4 9" id="KW-0812">Transmembrane</keyword>
<dbReference type="PANTHER" id="PTHR24221">
    <property type="entry name" value="ATP-BINDING CASSETTE SUB-FAMILY B"/>
    <property type="match status" value="1"/>
</dbReference>
<dbReference type="PANTHER" id="PTHR24221:SF397">
    <property type="entry name" value="ABC TRANSPORTER, ATP-BINDING TRANSMEMBRANE PROTEIN"/>
    <property type="match status" value="1"/>
</dbReference>
<evidence type="ECO:0000256" key="5">
    <source>
        <dbReference type="ARBA" id="ARBA00022741"/>
    </source>
</evidence>
<feature type="transmembrane region" description="Helical" evidence="9">
    <location>
        <begin position="58"/>
        <end position="78"/>
    </location>
</feature>
<dbReference type="Gene3D" id="3.40.50.300">
    <property type="entry name" value="P-loop containing nucleotide triphosphate hydrolases"/>
    <property type="match status" value="1"/>
</dbReference>
<evidence type="ECO:0000256" key="3">
    <source>
        <dbReference type="ARBA" id="ARBA00022475"/>
    </source>
</evidence>
<keyword evidence="7 9" id="KW-1133">Transmembrane helix</keyword>
<keyword evidence="8 9" id="KW-0472">Membrane</keyword>
<dbReference type="InterPro" id="IPR011527">
    <property type="entry name" value="ABC1_TM_dom"/>
</dbReference>
<protein>
    <submittedName>
        <fullName evidence="12">ABC transporter ATP-binding protein</fullName>
    </submittedName>
</protein>
<dbReference type="RefSeq" id="WP_034575376.1">
    <property type="nucleotide sequence ID" value="NZ_NBZD01000004.1"/>
</dbReference>
<dbReference type="EMBL" id="NBZD01000004">
    <property type="protein sequence ID" value="PNH18037.1"/>
    <property type="molecule type" value="Genomic_DNA"/>
</dbReference>
<evidence type="ECO:0000256" key="8">
    <source>
        <dbReference type="ARBA" id="ARBA00023136"/>
    </source>
</evidence>
<dbReference type="InterPro" id="IPR017871">
    <property type="entry name" value="ABC_transporter-like_CS"/>
</dbReference>
<evidence type="ECO:0000256" key="1">
    <source>
        <dbReference type="ARBA" id="ARBA00004651"/>
    </source>
</evidence>
<keyword evidence="6 12" id="KW-0067">ATP-binding</keyword>
<dbReference type="InterPro" id="IPR027417">
    <property type="entry name" value="P-loop_NTPase"/>
</dbReference>
<feature type="transmembrane region" description="Helical" evidence="9">
    <location>
        <begin position="145"/>
        <end position="174"/>
    </location>
</feature>
<comment type="caution">
    <text evidence="12">The sequence shown here is derived from an EMBL/GenBank/DDBJ whole genome shotgun (WGS) entry which is preliminary data.</text>
</comment>
<dbReference type="InterPro" id="IPR003593">
    <property type="entry name" value="AAA+_ATPase"/>
</dbReference>
<dbReference type="SMART" id="SM00382">
    <property type="entry name" value="AAA"/>
    <property type="match status" value="1"/>
</dbReference>
<proteinExistence type="predicted"/>
<gene>
    <name evidence="12" type="ORF">B7R76_06795</name>
</gene>
<feature type="domain" description="ABC transporter" evidence="10">
    <location>
        <begin position="336"/>
        <end position="569"/>
    </location>
</feature>
<dbReference type="Proteomes" id="UP000236394">
    <property type="component" value="Unassembled WGS sequence"/>
</dbReference>
<dbReference type="Pfam" id="PF00664">
    <property type="entry name" value="ABC_membrane"/>
    <property type="match status" value="1"/>
</dbReference>
<keyword evidence="2" id="KW-0813">Transport</keyword>
<dbReference type="PROSITE" id="PS50893">
    <property type="entry name" value="ABC_TRANSPORTER_2"/>
    <property type="match status" value="1"/>
</dbReference>
<dbReference type="PROSITE" id="PS51257">
    <property type="entry name" value="PROKAR_LIPOPROTEIN"/>
    <property type="match status" value="1"/>
</dbReference>
<dbReference type="FunFam" id="3.40.50.300:FF:000221">
    <property type="entry name" value="Multidrug ABC transporter ATP-binding protein"/>
    <property type="match status" value="1"/>
</dbReference>
<dbReference type="GO" id="GO:0016887">
    <property type="term" value="F:ATP hydrolysis activity"/>
    <property type="evidence" value="ECO:0007669"/>
    <property type="project" value="InterPro"/>
</dbReference>
<evidence type="ECO:0000256" key="9">
    <source>
        <dbReference type="SAM" id="Phobius"/>
    </source>
</evidence>
<dbReference type="InterPro" id="IPR036640">
    <property type="entry name" value="ABC1_TM_sf"/>
</dbReference>
<feature type="transmembrane region" description="Helical" evidence="9">
    <location>
        <begin position="242"/>
        <end position="267"/>
    </location>
</feature>
<evidence type="ECO:0000313" key="12">
    <source>
        <dbReference type="EMBL" id="PNH18037.1"/>
    </source>
</evidence>
<evidence type="ECO:0000256" key="7">
    <source>
        <dbReference type="ARBA" id="ARBA00022989"/>
    </source>
</evidence>
<dbReference type="GO" id="GO:0005886">
    <property type="term" value="C:plasma membrane"/>
    <property type="evidence" value="ECO:0007669"/>
    <property type="project" value="UniProtKB-SubCell"/>
</dbReference>
<dbReference type="PROSITE" id="PS50929">
    <property type="entry name" value="ABC_TM1F"/>
    <property type="match status" value="1"/>
</dbReference>
<keyword evidence="5" id="KW-0547">Nucleotide-binding</keyword>
<evidence type="ECO:0000256" key="4">
    <source>
        <dbReference type="ARBA" id="ARBA00022692"/>
    </source>
</evidence>
<evidence type="ECO:0000313" key="13">
    <source>
        <dbReference type="Proteomes" id="UP000236394"/>
    </source>
</evidence>
<keyword evidence="3" id="KW-1003">Cell membrane</keyword>
<dbReference type="GO" id="GO:0140359">
    <property type="term" value="F:ABC-type transporter activity"/>
    <property type="evidence" value="ECO:0007669"/>
    <property type="project" value="InterPro"/>
</dbReference>
<dbReference type="SUPFAM" id="SSF52540">
    <property type="entry name" value="P-loop containing nucleoside triphosphate hydrolases"/>
    <property type="match status" value="1"/>
</dbReference>
<dbReference type="PROSITE" id="PS00211">
    <property type="entry name" value="ABC_TRANSPORTER_1"/>
    <property type="match status" value="1"/>
</dbReference>
<name>A0A2J8AZV7_9FIRM</name>
<dbReference type="SUPFAM" id="SSF90123">
    <property type="entry name" value="ABC transporter transmembrane region"/>
    <property type="match status" value="1"/>
</dbReference>
<evidence type="ECO:0000259" key="10">
    <source>
        <dbReference type="PROSITE" id="PS50893"/>
    </source>
</evidence>
<feature type="transmembrane region" description="Helical" evidence="9">
    <location>
        <begin position="7"/>
        <end position="38"/>
    </location>
</feature>
<accession>A0A2J8AZV7</accession>
<sequence length="586" mass="65260">MKVYKKLLAYVPAMMPLVYIAILSSVLACLLINYGYYLIYGFLKKLVLETNTAAATTFAVKIAAFILVGNVIYFFAVLQAHRVGLRLETVLKKRGAEGLSKAGFRFFDTHPSGTVRKVIDDNTALTHKIVAHMIPDNTKAMITPVIIIALGFSISVRVGVCIFILTLLAVAILMSMMRGSDFMKVYQEALDKLSGETVEYIRGISVIKIFGVSVSSMRKLFKLVHEYSDYAYKYSQKCKKPYVIYQCMFFGLLAILTIPTVFCLSALGDPRLLALDLVMILFLAGLMFAAMMQVMYVNMYIFQGNYAVDTLEKLYAQMAEDEISFGQVTTFADHSIEFKNVTFAYADKNVLENLSFKLDQGKIYALVGASGSGKSTVAKLICAYYKIKDGKILIGGKRAEEYTQEALIKEISFVFQDNRLFSDTIYNNVAMARENATHDEIMRAMSLAGLDSLLASLEQHEQTRVGSDGIRLSGGEAQRVAIARAILKDSPIVIMDEASASVDPDNEHELQKAFKHLMHGKTVVMIAHRLSAIKGVDEILLVDDGKIAERGSHDELMAHEGKYKRLYNMYTAANEWRVSDETISNA</sequence>
<dbReference type="GO" id="GO:0005524">
    <property type="term" value="F:ATP binding"/>
    <property type="evidence" value="ECO:0007669"/>
    <property type="project" value="UniProtKB-KW"/>
</dbReference>
<evidence type="ECO:0000259" key="11">
    <source>
        <dbReference type="PROSITE" id="PS50929"/>
    </source>
</evidence>